<dbReference type="EMBL" id="MQWD01000001">
    <property type="protein sequence ID" value="PAP77431.1"/>
    <property type="molecule type" value="Genomic_DNA"/>
</dbReference>
<dbReference type="OrthoDB" id="1550913at2"/>
<dbReference type="InterPro" id="IPR011037">
    <property type="entry name" value="Pyrv_Knase-like_insert_dom_sf"/>
</dbReference>
<sequence length="166" mass="17304">MPGGLLDIYLAPAAGAPVRRVGRAEAVAGRGLEGDRYAAGEGSFSRWPGKGRDVTLIAAEAIEAAEAEFGVAIAEGQHRRNLVVEGVPLDDLRGVPFAIGGARFEGVRLCAPCKYLVRVTGQDRIFDALVRRGGLRASVVSSGTLAVGDAVTWDPADVARRPTLPG</sequence>
<keyword evidence="3" id="KW-1185">Reference proteome</keyword>
<protein>
    <recommendedName>
        <fullName evidence="1">MOSC domain-containing protein</fullName>
    </recommendedName>
</protein>
<dbReference type="SUPFAM" id="SSF50800">
    <property type="entry name" value="PK beta-barrel domain-like"/>
    <property type="match status" value="1"/>
</dbReference>
<dbReference type="InterPro" id="IPR052716">
    <property type="entry name" value="MOSC_domain"/>
</dbReference>
<dbReference type="Gene3D" id="2.40.33.20">
    <property type="entry name" value="PK beta-barrel domain-like"/>
    <property type="match status" value="1"/>
</dbReference>
<organism evidence="2 3">
    <name type="scientific">Rubrivirga marina</name>
    <dbReference type="NCBI Taxonomy" id="1196024"/>
    <lineage>
        <taxon>Bacteria</taxon>
        <taxon>Pseudomonadati</taxon>
        <taxon>Rhodothermota</taxon>
        <taxon>Rhodothermia</taxon>
        <taxon>Rhodothermales</taxon>
        <taxon>Rubricoccaceae</taxon>
        <taxon>Rubrivirga</taxon>
    </lineage>
</organism>
<dbReference type="RefSeq" id="WP_095511098.1">
    <property type="nucleotide sequence ID" value="NZ_MQWD01000001.1"/>
</dbReference>
<dbReference type="Pfam" id="PF03473">
    <property type="entry name" value="MOSC"/>
    <property type="match status" value="1"/>
</dbReference>
<dbReference type="InterPro" id="IPR005302">
    <property type="entry name" value="MoCF_Sase_C"/>
</dbReference>
<dbReference type="GO" id="GO:0030151">
    <property type="term" value="F:molybdenum ion binding"/>
    <property type="evidence" value="ECO:0007669"/>
    <property type="project" value="InterPro"/>
</dbReference>
<comment type="caution">
    <text evidence="2">The sequence shown here is derived from an EMBL/GenBank/DDBJ whole genome shotgun (WGS) entry which is preliminary data.</text>
</comment>
<dbReference type="Proteomes" id="UP000216339">
    <property type="component" value="Unassembled WGS sequence"/>
</dbReference>
<reference evidence="2 3" key="1">
    <citation type="submission" date="2016-11" db="EMBL/GenBank/DDBJ databases">
        <title>Study of marine rhodopsin-containing bacteria.</title>
        <authorList>
            <person name="Yoshizawa S."/>
            <person name="Kumagai Y."/>
            <person name="Kogure K."/>
        </authorList>
    </citation>
    <scope>NUCLEOTIDE SEQUENCE [LARGE SCALE GENOMIC DNA]</scope>
    <source>
        <strain evidence="2 3">SAORIC-28</strain>
    </source>
</reference>
<evidence type="ECO:0000313" key="3">
    <source>
        <dbReference type="Proteomes" id="UP000216339"/>
    </source>
</evidence>
<gene>
    <name evidence="2" type="ORF">BSZ37_13790</name>
</gene>
<dbReference type="GO" id="GO:0003824">
    <property type="term" value="F:catalytic activity"/>
    <property type="evidence" value="ECO:0007669"/>
    <property type="project" value="InterPro"/>
</dbReference>
<dbReference type="GO" id="GO:0030170">
    <property type="term" value="F:pyridoxal phosphate binding"/>
    <property type="evidence" value="ECO:0007669"/>
    <property type="project" value="InterPro"/>
</dbReference>
<name>A0A271J1M4_9BACT</name>
<proteinExistence type="predicted"/>
<feature type="domain" description="MOSC" evidence="1">
    <location>
        <begin position="19"/>
        <end position="154"/>
    </location>
</feature>
<evidence type="ECO:0000259" key="1">
    <source>
        <dbReference type="PROSITE" id="PS51340"/>
    </source>
</evidence>
<evidence type="ECO:0000313" key="2">
    <source>
        <dbReference type="EMBL" id="PAP77431.1"/>
    </source>
</evidence>
<dbReference type="AlphaFoldDB" id="A0A271J1M4"/>
<dbReference type="PANTHER" id="PTHR36930">
    <property type="entry name" value="METAL-SULFUR CLUSTER BIOSYNTHESIS PROTEINS YUAD-RELATED"/>
    <property type="match status" value="1"/>
</dbReference>
<dbReference type="PROSITE" id="PS51340">
    <property type="entry name" value="MOSC"/>
    <property type="match status" value="1"/>
</dbReference>
<dbReference type="PANTHER" id="PTHR36930:SF1">
    <property type="entry name" value="MOSC DOMAIN-CONTAINING PROTEIN"/>
    <property type="match status" value="1"/>
</dbReference>
<accession>A0A271J1M4</accession>